<keyword evidence="2" id="KW-1133">Transmembrane helix</keyword>
<feature type="compositionally biased region" description="Polar residues" evidence="1">
    <location>
        <begin position="357"/>
        <end position="366"/>
    </location>
</feature>
<feature type="transmembrane region" description="Helical" evidence="2">
    <location>
        <begin position="102"/>
        <end position="124"/>
    </location>
</feature>
<accession>A0A0F7TVB7</accession>
<feature type="compositionally biased region" description="Polar residues" evidence="1">
    <location>
        <begin position="258"/>
        <end position="277"/>
    </location>
</feature>
<evidence type="ECO:0000256" key="1">
    <source>
        <dbReference type="SAM" id="MobiDB-lite"/>
    </source>
</evidence>
<feature type="region of interest" description="Disordered" evidence="1">
    <location>
        <begin position="39"/>
        <end position="70"/>
    </location>
</feature>
<feature type="region of interest" description="Disordered" evidence="1">
    <location>
        <begin position="189"/>
        <end position="429"/>
    </location>
</feature>
<keyword evidence="2" id="KW-0812">Transmembrane</keyword>
<dbReference type="Proteomes" id="UP000042958">
    <property type="component" value="Unassembled WGS sequence"/>
</dbReference>
<gene>
    <name evidence="3" type="ORF">PMG11_07674</name>
</gene>
<dbReference type="AlphaFoldDB" id="A0A0F7TVB7"/>
<dbReference type="EMBL" id="CDHK01000006">
    <property type="protein sequence ID" value="CEJ59037.1"/>
    <property type="molecule type" value="Genomic_DNA"/>
</dbReference>
<feature type="compositionally biased region" description="Polar residues" evidence="1">
    <location>
        <begin position="340"/>
        <end position="349"/>
    </location>
</feature>
<feature type="compositionally biased region" description="Polar residues" evidence="1">
    <location>
        <begin position="203"/>
        <end position="219"/>
    </location>
</feature>
<organism evidence="3 4">
    <name type="scientific">Penicillium brasilianum</name>
    <dbReference type="NCBI Taxonomy" id="104259"/>
    <lineage>
        <taxon>Eukaryota</taxon>
        <taxon>Fungi</taxon>
        <taxon>Dikarya</taxon>
        <taxon>Ascomycota</taxon>
        <taxon>Pezizomycotina</taxon>
        <taxon>Eurotiomycetes</taxon>
        <taxon>Eurotiomycetidae</taxon>
        <taxon>Eurotiales</taxon>
        <taxon>Aspergillaceae</taxon>
        <taxon>Penicillium</taxon>
    </lineage>
</organism>
<keyword evidence="2" id="KW-0472">Membrane</keyword>
<evidence type="ECO:0000256" key="2">
    <source>
        <dbReference type="SAM" id="Phobius"/>
    </source>
</evidence>
<name>A0A0F7TVB7_PENBI</name>
<sequence length="429" mass="45908">MDLSLNDTLETLDYIIPSKETQDPATTVYRFHNSISTLVPESTRQQKRRESGKATDSGDQDGQADRFSNANLPNAIANSLSTTRPLAITSRSPSLFSGKPSIAAATVLGIITFAALAFLALWYIRHRRRRRQHKLLTQNQDFGQSEITLGEDTSKTLDDFLMKDVPHARTSLMFSRSRSPSITFVVDEAERPGPNKQGRNGYAPSSNSLTKLETLTRISTDGPRPSLLSSELTTTPTSQSTSANSSSKPASPDSTTPRASMSSSQLWTTITSSTDCHSTITPDPPSTAPPTTRSSQVWTSTTSSTETGSMTSRENQSRLSNNSRASSRLSAQGPLHGSARLSNVGSTSLRRYHARSGSRSSQNTVVLSPTTLSPTTLSPTTLSPTTLSPTILSPTILSPTPESGSSGSGQLPSIPSTPSPLFRSSEEAG</sequence>
<feature type="compositionally biased region" description="Low complexity" evidence="1">
    <location>
        <begin position="367"/>
        <end position="409"/>
    </location>
</feature>
<evidence type="ECO:0000313" key="4">
    <source>
        <dbReference type="Proteomes" id="UP000042958"/>
    </source>
</evidence>
<keyword evidence="4" id="KW-1185">Reference proteome</keyword>
<feature type="compositionally biased region" description="Low complexity" evidence="1">
    <location>
        <begin position="289"/>
        <end position="332"/>
    </location>
</feature>
<evidence type="ECO:0000313" key="3">
    <source>
        <dbReference type="EMBL" id="CEJ59037.1"/>
    </source>
</evidence>
<dbReference type="OrthoDB" id="4501674at2759"/>
<protein>
    <submittedName>
        <fullName evidence="3">Uncharacterized protein</fullName>
    </submittedName>
</protein>
<dbReference type="STRING" id="104259.A0A0F7TVB7"/>
<reference evidence="4" key="1">
    <citation type="journal article" date="2015" name="Genome Announc.">
        <title>Draft genome sequence of the fungus Penicillium brasilianum MG11.</title>
        <authorList>
            <person name="Horn F."/>
            <person name="Linde J."/>
            <person name="Mattern D.J."/>
            <person name="Walther G."/>
            <person name="Guthke R."/>
            <person name="Brakhage A.A."/>
            <person name="Valiante V."/>
        </authorList>
    </citation>
    <scope>NUCLEOTIDE SEQUENCE [LARGE SCALE GENOMIC DNA]</scope>
    <source>
        <strain evidence="4">MG11</strain>
    </source>
</reference>
<feature type="compositionally biased region" description="Low complexity" evidence="1">
    <location>
        <begin position="223"/>
        <end position="257"/>
    </location>
</feature>
<proteinExistence type="predicted"/>